<dbReference type="InterPro" id="IPR027383">
    <property type="entry name" value="Znf_put"/>
</dbReference>
<evidence type="ECO:0000313" key="4">
    <source>
        <dbReference type="Proteomes" id="UP000198131"/>
    </source>
</evidence>
<dbReference type="InterPro" id="IPR011989">
    <property type="entry name" value="ARM-like"/>
</dbReference>
<gene>
    <name evidence="3" type="ORF">SAMN06265337_2661</name>
</gene>
<keyword evidence="3" id="KW-0862">Zinc</keyword>
<keyword evidence="1" id="KW-0812">Transmembrane</keyword>
<dbReference type="Gene3D" id="1.10.10.1320">
    <property type="entry name" value="Anti-sigma factor, zinc-finger domain"/>
    <property type="match status" value="1"/>
</dbReference>
<dbReference type="GO" id="GO:0008270">
    <property type="term" value="F:zinc ion binding"/>
    <property type="evidence" value="ECO:0007669"/>
    <property type="project" value="UniProtKB-KW"/>
</dbReference>
<dbReference type="OrthoDB" id="978644at2"/>
<keyword evidence="1" id="KW-1133">Transmembrane helix</keyword>
<evidence type="ECO:0000259" key="2">
    <source>
        <dbReference type="Pfam" id="PF13490"/>
    </source>
</evidence>
<dbReference type="Pfam" id="PF13490">
    <property type="entry name" value="zf-HC2"/>
    <property type="match status" value="1"/>
</dbReference>
<evidence type="ECO:0000256" key="1">
    <source>
        <dbReference type="SAM" id="Phobius"/>
    </source>
</evidence>
<proteinExistence type="predicted"/>
<keyword evidence="3" id="KW-0863">Zinc-finger</keyword>
<dbReference type="EMBL" id="FYEW01000002">
    <property type="protein sequence ID" value="SNC75014.1"/>
    <property type="molecule type" value="Genomic_DNA"/>
</dbReference>
<dbReference type="InterPro" id="IPR041916">
    <property type="entry name" value="Anti_sigma_zinc_sf"/>
</dbReference>
<feature type="domain" description="Putative zinc-finger" evidence="2">
    <location>
        <begin position="14"/>
        <end position="48"/>
    </location>
</feature>
<name>A0A212UAD6_9BACT</name>
<feature type="transmembrane region" description="Helical" evidence="1">
    <location>
        <begin position="118"/>
        <end position="139"/>
    </location>
</feature>
<organism evidence="3 4">
    <name type="scientific">Hymenobacter gelipurpurascens</name>
    <dbReference type="NCBI Taxonomy" id="89968"/>
    <lineage>
        <taxon>Bacteria</taxon>
        <taxon>Pseudomonadati</taxon>
        <taxon>Bacteroidota</taxon>
        <taxon>Cytophagia</taxon>
        <taxon>Cytophagales</taxon>
        <taxon>Hymenobacteraceae</taxon>
        <taxon>Hymenobacter</taxon>
    </lineage>
</organism>
<keyword evidence="1" id="KW-0472">Membrane</keyword>
<dbReference type="Pfam" id="PF13646">
    <property type="entry name" value="HEAT_2"/>
    <property type="match status" value="1"/>
</dbReference>
<dbReference type="SUPFAM" id="SSF48371">
    <property type="entry name" value="ARM repeat"/>
    <property type="match status" value="1"/>
</dbReference>
<dbReference type="Proteomes" id="UP000198131">
    <property type="component" value="Unassembled WGS sequence"/>
</dbReference>
<reference evidence="4" key="1">
    <citation type="submission" date="2017-06" db="EMBL/GenBank/DDBJ databases">
        <authorList>
            <person name="Varghese N."/>
            <person name="Submissions S."/>
        </authorList>
    </citation>
    <scope>NUCLEOTIDE SEQUENCE [LARGE SCALE GENOMIC DNA]</scope>
    <source>
        <strain evidence="4">DSM 11116</strain>
    </source>
</reference>
<dbReference type="Gene3D" id="1.25.10.10">
    <property type="entry name" value="Leucine-rich Repeat Variant"/>
    <property type="match status" value="1"/>
</dbReference>
<dbReference type="InterPro" id="IPR016024">
    <property type="entry name" value="ARM-type_fold"/>
</dbReference>
<dbReference type="AlphaFoldDB" id="A0A212UAD6"/>
<keyword evidence="3" id="KW-0479">Metal-binding</keyword>
<accession>A0A212UAD6</accession>
<evidence type="ECO:0000313" key="3">
    <source>
        <dbReference type="EMBL" id="SNC75014.1"/>
    </source>
</evidence>
<dbReference type="RefSeq" id="WP_088844003.1">
    <property type="nucleotide sequence ID" value="NZ_FYEW01000002.1"/>
</dbReference>
<protein>
    <submittedName>
        <fullName evidence="3">Putative zinc-finger</fullName>
    </submittedName>
</protein>
<keyword evidence="4" id="KW-1185">Reference proteome</keyword>
<sequence length="287" mass="30560">MLHNETHLPIPPDCSDLELLLMDYAARTLPPQERARVAAHLAQCPACQQKAAQYSSLLTALDDLPPVMPPMGLRDDFQAMLAAEKALVSATSQAQSLEAKVVPLHPVASASAASNTVMWLRIAASIALLAVGTVFGLLLRQPTTPEIATTTPAADAQQLAARLTAATQQPATASHRIQLVSDASGNSRPGDPTVLVLINTLNSDPNPNVRLAAADALYRLRADSLVAPALIQALPVQTDPNVQITLIELLVKLRDKKAVPQLKRLSQRPDALPAVRDQARQGISILI</sequence>